<dbReference type="Proteomes" id="UP001200307">
    <property type="component" value="Unassembled WGS sequence"/>
</dbReference>
<accession>A0AAW4YFH2</accession>
<organism evidence="1 2">
    <name type="scientific">Segatella copri</name>
    <dbReference type="NCBI Taxonomy" id="165179"/>
    <lineage>
        <taxon>Bacteria</taxon>
        <taxon>Pseudomonadati</taxon>
        <taxon>Bacteroidota</taxon>
        <taxon>Bacteroidia</taxon>
        <taxon>Bacteroidales</taxon>
        <taxon>Prevotellaceae</taxon>
        <taxon>Segatella</taxon>
    </lineage>
</organism>
<reference evidence="1" key="1">
    <citation type="submission" date="2021-12" db="EMBL/GenBank/DDBJ databases">
        <authorList>
            <person name="Lv X."/>
        </authorList>
    </citation>
    <scope>NUCLEOTIDE SEQUENCE</scope>
    <source>
        <strain evidence="1">HF2106</strain>
    </source>
</reference>
<protein>
    <submittedName>
        <fullName evidence="1">Uncharacterized protein</fullName>
    </submittedName>
</protein>
<evidence type="ECO:0000313" key="2">
    <source>
        <dbReference type="Proteomes" id="UP001200307"/>
    </source>
</evidence>
<proteinExistence type="predicted"/>
<dbReference type="RefSeq" id="WP_181976446.1">
    <property type="nucleotide sequence ID" value="NZ_CP042464.1"/>
</dbReference>
<comment type="caution">
    <text evidence="1">The sequence shown here is derived from an EMBL/GenBank/DDBJ whole genome shotgun (WGS) entry which is preliminary data.</text>
</comment>
<name>A0AAW4YFH2_9BACT</name>
<dbReference type="AlphaFoldDB" id="A0AAW4YFH2"/>
<evidence type="ECO:0000313" key="1">
    <source>
        <dbReference type="EMBL" id="MCE4121476.1"/>
    </source>
</evidence>
<dbReference type="EMBL" id="JAJTVO010000005">
    <property type="protein sequence ID" value="MCE4121476.1"/>
    <property type="molecule type" value="Genomic_DNA"/>
</dbReference>
<sequence>MNKKNYIKPNMDVMNISNELILAASPSENLNNSDVIENDYEFQSNKRPGLSVWDN</sequence>
<gene>
    <name evidence="1" type="ORF">LYY06_04225</name>
</gene>